<organism evidence="2 3">
    <name type="scientific">Pediococcus stilesii</name>
    <dbReference type="NCBI Taxonomy" id="331679"/>
    <lineage>
        <taxon>Bacteria</taxon>
        <taxon>Bacillati</taxon>
        <taxon>Bacillota</taxon>
        <taxon>Bacilli</taxon>
        <taxon>Lactobacillales</taxon>
        <taxon>Lactobacillaceae</taxon>
        <taxon>Pediococcus</taxon>
    </lineage>
</organism>
<comment type="caution">
    <text evidence="2">The sequence shown here is derived from an EMBL/GenBank/DDBJ whole genome shotgun (WGS) entry which is preliminary data.</text>
</comment>
<dbReference type="Proteomes" id="UP000051859">
    <property type="component" value="Unassembled WGS sequence"/>
</dbReference>
<reference evidence="2 3" key="1">
    <citation type="journal article" date="2015" name="Genome Announc.">
        <title>Expanding the biotechnology potential of lactobacilli through comparative genomics of 213 strains and associated genera.</title>
        <authorList>
            <person name="Sun Z."/>
            <person name="Harris H.M."/>
            <person name="McCann A."/>
            <person name="Guo C."/>
            <person name="Argimon S."/>
            <person name="Zhang W."/>
            <person name="Yang X."/>
            <person name="Jeffery I.B."/>
            <person name="Cooney J.C."/>
            <person name="Kagawa T.F."/>
            <person name="Liu W."/>
            <person name="Song Y."/>
            <person name="Salvetti E."/>
            <person name="Wrobel A."/>
            <person name="Rasinkangas P."/>
            <person name="Parkhill J."/>
            <person name="Rea M.C."/>
            <person name="O'Sullivan O."/>
            <person name="Ritari J."/>
            <person name="Douillard F.P."/>
            <person name="Paul Ross R."/>
            <person name="Yang R."/>
            <person name="Briner A.E."/>
            <person name="Felis G.E."/>
            <person name="de Vos W.M."/>
            <person name="Barrangou R."/>
            <person name="Klaenhammer T.R."/>
            <person name="Caufield P.W."/>
            <person name="Cui Y."/>
            <person name="Zhang H."/>
            <person name="O'Toole P.W."/>
        </authorList>
    </citation>
    <scope>NUCLEOTIDE SEQUENCE [LARGE SCALE GENOMIC DNA]</scope>
    <source>
        <strain evidence="2 3">DSM 18001</strain>
    </source>
</reference>
<keyword evidence="3" id="KW-1185">Reference proteome</keyword>
<sequence length="197" mass="22426">MSEIFFDGIGERINSIYNDGEKNYKEIKMKILVAGLDRKVSKEALSDKTQFEVVNKIENGNYDVLYIDMIHIGMDEEFEQLADRIEDGKIKIRKIVFLATAGMDKEISPEWLGDGRQVKELILEVQYVAKLVDETEIPYTILRPVEVQDEVQEVEIIAEGEKIVNAKVSKKGLENLIKQAILTDDYLNQSIGIANKS</sequence>
<name>A0A0R2KXJ8_9LACO</name>
<dbReference type="EMBL" id="JQBX01000007">
    <property type="protein sequence ID" value="KRN94177.1"/>
    <property type="molecule type" value="Genomic_DNA"/>
</dbReference>
<gene>
    <name evidence="2" type="ORF">IV81_GL001591</name>
</gene>
<dbReference type="InterPro" id="IPR016040">
    <property type="entry name" value="NAD(P)-bd_dom"/>
</dbReference>
<evidence type="ECO:0000313" key="3">
    <source>
        <dbReference type="Proteomes" id="UP000051859"/>
    </source>
</evidence>
<dbReference type="PATRIC" id="fig|331679.3.peg.1627"/>
<dbReference type="Gene3D" id="3.40.50.720">
    <property type="entry name" value="NAD(P)-binding Rossmann-like Domain"/>
    <property type="match status" value="1"/>
</dbReference>
<dbReference type="Pfam" id="PF13460">
    <property type="entry name" value="NAD_binding_10"/>
    <property type="match status" value="1"/>
</dbReference>
<evidence type="ECO:0000259" key="1">
    <source>
        <dbReference type="Pfam" id="PF13460"/>
    </source>
</evidence>
<feature type="domain" description="NAD(P)-binding" evidence="1">
    <location>
        <begin position="91"/>
        <end position="181"/>
    </location>
</feature>
<evidence type="ECO:0000313" key="2">
    <source>
        <dbReference type="EMBL" id="KRN94177.1"/>
    </source>
</evidence>
<dbReference type="STRING" id="331679.IV81_GL001591"/>
<protein>
    <submittedName>
        <fullName evidence="2">Saccharopine dehydrogenase related protein</fullName>
    </submittedName>
</protein>
<proteinExistence type="predicted"/>
<dbReference type="AlphaFoldDB" id="A0A0R2KXJ8"/>
<accession>A0A0R2KXJ8</accession>